<feature type="region of interest" description="Disordered" evidence="1">
    <location>
        <begin position="50"/>
        <end position="156"/>
    </location>
</feature>
<dbReference type="InterPro" id="IPR038174">
    <property type="entry name" value="Strep_pil_link_sf"/>
</dbReference>
<dbReference type="NCBIfam" id="TIGR01965">
    <property type="entry name" value="VCBS_repeat"/>
    <property type="match status" value="1"/>
</dbReference>
<evidence type="ECO:0000256" key="2">
    <source>
        <dbReference type="SAM" id="Phobius"/>
    </source>
</evidence>
<evidence type="ECO:0000313" key="4">
    <source>
        <dbReference type="EMBL" id="ASS31160.1"/>
    </source>
</evidence>
<accession>A0A223AB30</accession>
<dbReference type="SUPFAM" id="SSF53300">
    <property type="entry name" value="vWA-like"/>
    <property type="match status" value="1"/>
</dbReference>
<name>A0A223AB30_9BIFI</name>
<sequence length="939" mass="99675">MRGNTHRSAERNGRVLRNGSSHNPARRIMAALVSVALSFTLAGATVAAYGNEGTTEETQQSPATAEPIEGAPQPEQNEDQGQATPEVQQTPEPSTPEPAETSNVPSESQETPQPDDEPAQENGVAVDAQEVSGGDVHSNDAASGIGQSGADKAAKQIDSDIASAAPTGARSYAAENRAADSTNPTILKTIAKRPNTDNGYTLDLSITGGQKIDVDRKADVVFVVDTSSSMGRYLYPPNSNIPDSEVGITVAKNAITGLLSLLQTNEPEGNVRAALVNFSNTATIDQQFTSNLSNVQNKVNGLTTGGFTNWDDGFRKANEVLTRARTGARKYVVFITDGEPTKTGANGTGDGYNHQYIGNAITEAKKRGDAYLYVIRAPYYQTDHPKQDLITWTQELATGANAVGQKTFDGQSARDMKEVMDVIYDSLTDSTRTRARVITDTLSQWVEPDGWNASNITDHIRVYKKDAHGTETVVNRDAYTASLTGKTITVTFKGNGFEAVKPVAYGIRFNVRPTSEAYAQWMKNNDDGRSGNSLYLQDDGSLNTGAVTTGDTSANKAGFFSNANAEAKFRDCTTSTTPSTKPGQVQVQTTTCTTDLTREYKKPVVQVKVKNAFTSIPVTKVVEGTPGWRSGDSFTFTLTAKNGAPMPQQNTVTIGKAGSSNTATGKFGEITYNKTGTYTYEVTETGGTGLYTYSKAKYTVAVTVTSNPDVNNPRYEVSSVAITKNQNDDGSGASGTVQSAVFTNKNATVTVGGFAVQKNLVGRDWNNSDLFTFELNRGSGSSSAPLPAGCQKTPCSVSINHDSVNKQATFGNFTFTEPGTYKYTVSEQKGNITSIMYSQATYAVTVVVSRIDNPSQAATLQATVTAQRTQNDDGNAPASATTVTGALPFTNTWITVSKLPLTGEGGATPLLWLVAAGGLGAFALLILGGGAIGRKRQTL</sequence>
<dbReference type="CDD" id="cd00198">
    <property type="entry name" value="vWFA"/>
    <property type="match status" value="1"/>
</dbReference>
<reference evidence="4" key="1">
    <citation type="submission" date="2017-05" db="EMBL/GenBank/DDBJ databases">
        <title>The fimbriome of the genus Bifidobacterium.</title>
        <authorList>
            <person name="Lugli G.A."/>
            <person name="Milani C."/>
            <person name="Mancino W."/>
        </authorList>
    </citation>
    <scope>NUCLEOTIDE SEQUENCE</scope>
    <source>
        <strain evidence="4">1691</strain>
    </source>
</reference>
<dbReference type="EMBL" id="MF043354">
    <property type="protein sequence ID" value="ASS31160.1"/>
    <property type="molecule type" value="Genomic_DNA"/>
</dbReference>
<evidence type="ECO:0000259" key="3">
    <source>
        <dbReference type="PROSITE" id="PS50234"/>
    </source>
</evidence>
<evidence type="ECO:0000256" key="1">
    <source>
        <dbReference type="SAM" id="MobiDB-lite"/>
    </source>
</evidence>
<dbReference type="SMART" id="SM00327">
    <property type="entry name" value="VWA"/>
    <property type="match status" value="1"/>
</dbReference>
<organism evidence="4">
    <name type="scientific">Bifidobacterium pseudolongum</name>
    <dbReference type="NCBI Taxonomy" id="1694"/>
    <lineage>
        <taxon>Bacteria</taxon>
        <taxon>Bacillati</taxon>
        <taxon>Actinomycetota</taxon>
        <taxon>Actinomycetes</taxon>
        <taxon>Bifidobacteriales</taxon>
        <taxon>Bifidobacteriaceae</taxon>
        <taxon>Bifidobacterium</taxon>
    </lineage>
</organism>
<dbReference type="Gene3D" id="3.40.50.410">
    <property type="entry name" value="von Willebrand factor, type A domain"/>
    <property type="match status" value="1"/>
</dbReference>
<feature type="compositionally biased region" description="Polar residues" evidence="1">
    <location>
        <begin position="52"/>
        <end position="63"/>
    </location>
</feature>
<feature type="compositionally biased region" description="Polar residues" evidence="1">
    <location>
        <begin position="103"/>
        <end position="112"/>
    </location>
</feature>
<feature type="transmembrane region" description="Helical" evidence="2">
    <location>
        <begin position="910"/>
        <end position="933"/>
    </location>
</feature>
<feature type="compositionally biased region" description="Low complexity" evidence="1">
    <location>
        <begin position="84"/>
        <end position="102"/>
    </location>
</feature>
<dbReference type="InterPro" id="IPR036465">
    <property type="entry name" value="vWFA_dom_sf"/>
</dbReference>
<gene>
    <name evidence="4" type="ORF">1691_0439</name>
</gene>
<keyword evidence="2" id="KW-0472">Membrane</keyword>
<dbReference type="NCBIfam" id="TIGR03786">
    <property type="entry name" value="strep_pil_rpt"/>
    <property type="match status" value="1"/>
</dbReference>
<dbReference type="InterPro" id="IPR010221">
    <property type="entry name" value="VCBS_dom"/>
</dbReference>
<dbReference type="Pfam" id="PF24558">
    <property type="entry name" value="DUF7604"/>
    <property type="match status" value="1"/>
</dbReference>
<dbReference type="InterPro" id="IPR055384">
    <property type="entry name" value="DUF7604"/>
</dbReference>
<feature type="region of interest" description="Disordered" evidence="1">
    <location>
        <begin position="1"/>
        <end position="21"/>
    </location>
</feature>
<dbReference type="AlphaFoldDB" id="A0A223AB30"/>
<keyword evidence="2" id="KW-0812">Transmembrane</keyword>
<protein>
    <submittedName>
        <fullName evidence="4">von Willebrand factor type A domain protein</fullName>
    </submittedName>
</protein>
<dbReference type="Gene3D" id="2.60.40.3050">
    <property type="match status" value="2"/>
</dbReference>
<dbReference type="PROSITE" id="PS50234">
    <property type="entry name" value="VWFA"/>
    <property type="match status" value="1"/>
</dbReference>
<dbReference type="Pfam" id="PF13519">
    <property type="entry name" value="VWA_2"/>
    <property type="match status" value="1"/>
</dbReference>
<dbReference type="Pfam" id="PF12892">
    <property type="entry name" value="FctA"/>
    <property type="match status" value="2"/>
</dbReference>
<feature type="domain" description="VWFA" evidence="3">
    <location>
        <begin position="219"/>
        <end position="423"/>
    </location>
</feature>
<dbReference type="InterPro" id="IPR022464">
    <property type="entry name" value="Strep_pil_isopept_link"/>
</dbReference>
<dbReference type="InterPro" id="IPR002035">
    <property type="entry name" value="VWF_A"/>
</dbReference>
<proteinExistence type="predicted"/>
<keyword evidence="2" id="KW-1133">Transmembrane helix</keyword>